<evidence type="ECO:0000313" key="3">
    <source>
        <dbReference type="Proteomes" id="UP000192610"/>
    </source>
</evidence>
<accession>A0A1V9EZ15</accession>
<dbReference type="Pfam" id="PF17761">
    <property type="entry name" value="DUF1016_N"/>
    <property type="match status" value="2"/>
</dbReference>
<proteinExistence type="predicted"/>
<dbReference type="STRING" id="354355.SAMN05660816_05609"/>
<evidence type="ECO:0000313" key="2">
    <source>
        <dbReference type="EMBL" id="OQP51367.1"/>
    </source>
</evidence>
<dbReference type="Proteomes" id="UP000192610">
    <property type="component" value="Unassembled WGS sequence"/>
</dbReference>
<dbReference type="PANTHER" id="PTHR30547:SF5">
    <property type="entry name" value="NUCLEASE YHCG-RELATED"/>
    <property type="match status" value="1"/>
</dbReference>
<dbReference type="OrthoDB" id="9801263at2"/>
<dbReference type="PANTHER" id="PTHR30547">
    <property type="entry name" value="UNCHARACTERIZED PROTEIN YHCG-RELATED"/>
    <property type="match status" value="1"/>
</dbReference>
<sequence length="374" mass="43567">MVLTKTLVSKTNFAMDNHKGMSPEDCLWTDLSAMIKEQYDGLITVTNWKLVTVFWDIGQELNQYHAKKEHAEYSEFFLRTLSTQLMTVYGPWFSENHIKNMSRFAAQFPRPSVIGSTTPVIIWEQIFGPAMILKKEKDAGLKNIFNEPWIASFRRLLEPAKGLRIEKKIDDIEKELLRGISQYIEKYRDEQNKWFSDNLNLFFLKIGERINQEQKPVIRHASLRLEKEYGSAFCENQLYAMGLFVQLFGHPLVIRIATLVTWEHIMILLPLPELEEKLFYVRLTATQGLSPAGLRKQIAGHVYENTNGAKEREQRTIAKLQNPTTETKVSKKGNNIFIAEYVHLEFEGVDKSLVVYNIFKNRYFMNFEKGASYF</sequence>
<dbReference type="EMBL" id="LVXG01000011">
    <property type="protein sequence ID" value="OQP51367.1"/>
    <property type="molecule type" value="Genomic_DNA"/>
</dbReference>
<feature type="domain" description="YhcG N-terminal" evidence="1">
    <location>
        <begin position="32"/>
        <end position="127"/>
    </location>
</feature>
<evidence type="ECO:0000259" key="1">
    <source>
        <dbReference type="Pfam" id="PF17761"/>
    </source>
</evidence>
<dbReference type="InterPro" id="IPR053148">
    <property type="entry name" value="PD-DEXK-like_domain"/>
</dbReference>
<keyword evidence="3" id="KW-1185">Reference proteome</keyword>
<protein>
    <recommendedName>
        <fullName evidence="1">YhcG N-terminal domain-containing protein</fullName>
    </recommendedName>
</protein>
<feature type="domain" description="YhcG N-terminal" evidence="1">
    <location>
        <begin position="180"/>
        <end position="304"/>
    </location>
</feature>
<gene>
    <name evidence="2" type="ORF">A4H97_27725</name>
</gene>
<comment type="caution">
    <text evidence="2">The sequence shown here is derived from an EMBL/GenBank/DDBJ whole genome shotgun (WGS) entry which is preliminary data.</text>
</comment>
<reference evidence="3" key="1">
    <citation type="submission" date="2016-04" db="EMBL/GenBank/DDBJ databases">
        <authorList>
            <person name="Chen L."/>
            <person name="Zhuang W."/>
            <person name="Wang G."/>
        </authorList>
    </citation>
    <scope>NUCLEOTIDE SEQUENCE [LARGE SCALE GENOMIC DNA]</scope>
    <source>
        <strain evidence="3">17621</strain>
    </source>
</reference>
<organism evidence="2 3">
    <name type="scientific">Niastella yeongjuensis</name>
    <dbReference type="NCBI Taxonomy" id="354355"/>
    <lineage>
        <taxon>Bacteria</taxon>
        <taxon>Pseudomonadati</taxon>
        <taxon>Bacteroidota</taxon>
        <taxon>Chitinophagia</taxon>
        <taxon>Chitinophagales</taxon>
        <taxon>Chitinophagaceae</taxon>
        <taxon>Niastella</taxon>
    </lineage>
</organism>
<name>A0A1V9EZ15_9BACT</name>
<dbReference type="InterPro" id="IPR041527">
    <property type="entry name" value="YhcG_N"/>
</dbReference>
<dbReference type="AlphaFoldDB" id="A0A1V9EZ15"/>